<name>A0A3P8ME66_TSUPA</name>
<accession>A0A3P8ME66</accession>
<dbReference type="Pfam" id="PF10103">
    <property type="entry name" value="Zincin_2"/>
    <property type="match status" value="1"/>
</dbReference>
<dbReference type="Proteomes" id="UP000271626">
    <property type="component" value="Chromosome"/>
</dbReference>
<dbReference type="Gene3D" id="1.20.150.30">
    <property type="entry name" value="Zincin-like metallopeptidase, N-terminal domain"/>
    <property type="match status" value="1"/>
</dbReference>
<proteinExistence type="predicted"/>
<sequence>MFAQSVTDGAATAGPGQYRGDMNDLPFGFSSGDDGGDDGKGRRDQPFGAGQPFDMSQLGDMLSQLGQMISGMGSGMTGPGAGTGEPVNYTIAAQLARQTLGKHEPVSDGQRKAVDESTHLAQLWLDGATVLPAGPQRTAAWTPVDWQEKTLPTWKRLVNPVAEKISGSWMQSMPEEAREMAAPMMGMFSQIGSMSFGTQLGQALGSLSKEVLTSTDIGLPLGPEDTAALLPEAIEAFSKDLDIKDQEILVFLAAREAAHQRLFSHVPWLRARVLDTVEQYARGITIDMSGIEELSRNLDPTALQDPAKLEELMAAQGAALQPKATPEQTAALERLETLLALIEGWVETVVHAAIADRLPSAAALRETMRRRRASGGPAEQTFATLVGLELRPRKVREAADLWERILNATSMEARDGVWAHPDLIPDASDLDAPAAFIDRMLGDASGADPSDLDDPIAAIERLGRESGDE</sequence>
<dbReference type="AlphaFoldDB" id="A0A3P8ME66"/>
<feature type="region of interest" description="Disordered" evidence="1">
    <location>
        <begin position="1"/>
        <end position="56"/>
    </location>
</feature>
<dbReference type="PANTHER" id="PTHR39420">
    <property type="match status" value="1"/>
</dbReference>
<evidence type="ECO:0000256" key="1">
    <source>
        <dbReference type="SAM" id="MobiDB-lite"/>
    </source>
</evidence>
<organism evidence="2 3">
    <name type="scientific">Tsukamurella paurometabola</name>
    <name type="common">Corynebacterium paurometabolum</name>
    <dbReference type="NCBI Taxonomy" id="2061"/>
    <lineage>
        <taxon>Bacteria</taxon>
        <taxon>Bacillati</taxon>
        <taxon>Actinomycetota</taxon>
        <taxon>Actinomycetes</taxon>
        <taxon>Mycobacteriales</taxon>
        <taxon>Tsukamurellaceae</taxon>
        <taxon>Tsukamurella</taxon>
    </lineage>
</organism>
<dbReference type="InterPro" id="IPR018766">
    <property type="entry name" value="Zinicin_2"/>
</dbReference>
<dbReference type="SUPFAM" id="SSF55486">
    <property type="entry name" value="Metalloproteases ('zincins'), catalytic domain"/>
    <property type="match status" value="1"/>
</dbReference>
<evidence type="ECO:0000313" key="2">
    <source>
        <dbReference type="EMBL" id="VDR39663.1"/>
    </source>
</evidence>
<dbReference type="NCBIfam" id="TIGR03624">
    <property type="entry name" value="putative hydrolase"/>
    <property type="match status" value="1"/>
</dbReference>
<dbReference type="EMBL" id="LR131273">
    <property type="protein sequence ID" value="VDR39663.1"/>
    <property type="molecule type" value="Genomic_DNA"/>
</dbReference>
<dbReference type="InterPro" id="IPR042271">
    <property type="entry name" value="Zinicin_2_N"/>
</dbReference>
<reference evidence="2 3" key="1">
    <citation type="submission" date="2018-12" db="EMBL/GenBank/DDBJ databases">
        <authorList>
            <consortium name="Pathogen Informatics"/>
        </authorList>
    </citation>
    <scope>NUCLEOTIDE SEQUENCE [LARGE SCALE GENOMIC DNA]</scope>
    <source>
        <strain evidence="2 3">NCTC10741</strain>
    </source>
</reference>
<evidence type="ECO:0000313" key="3">
    <source>
        <dbReference type="Proteomes" id="UP000271626"/>
    </source>
</evidence>
<dbReference type="PANTHER" id="PTHR39420:SF2">
    <property type="entry name" value="HYDROLASE"/>
    <property type="match status" value="1"/>
</dbReference>
<gene>
    <name evidence="2" type="ORF">NCTC10741_02806</name>
</gene>
<protein>
    <submittedName>
        <fullName evidence="2">Uncharacterized conserved protein</fullName>
    </submittedName>
</protein>